<dbReference type="SUPFAM" id="SSF49764">
    <property type="entry name" value="HSP20-like chaperones"/>
    <property type="match status" value="1"/>
</dbReference>
<reference evidence="4 5" key="1">
    <citation type="submission" date="2018-10" db="EMBL/GenBank/DDBJ databases">
        <title>Draft genome sequence of the microsporidian Tubulinosema ratisbonensis.</title>
        <authorList>
            <person name="Polonais V."/>
            <person name="Peyretaillade E."/>
            <person name="Niehus S."/>
            <person name="Wawrzyniak I."/>
            <person name="Franchet A."/>
            <person name="Gaspin C."/>
            <person name="Reichstadt M."/>
            <person name="Belser C."/>
            <person name="Labadie K."/>
            <person name="Delbac F."/>
            <person name="Ferrandon D."/>
        </authorList>
    </citation>
    <scope>NUCLEOTIDE SEQUENCE [LARGE SCALE GENOMIC DNA]</scope>
    <source>
        <strain evidence="4 5">Franzen</strain>
    </source>
</reference>
<keyword evidence="2" id="KW-0963">Cytoplasm</keyword>
<keyword evidence="5" id="KW-1185">Reference proteome</keyword>
<comment type="caution">
    <text evidence="4">The sequence shown here is derived from an EMBL/GenBank/DDBJ whole genome shotgun (WGS) entry which is preliminary data.</text>
</comment>
<sequence>MENYKWNQEYNEIEIIFDIKEDLNTKLMKYTLNNNIFTLFYNDKVIITSKFNQLIIKDTFYWYTGDNKIVFVGEKKIPGWWDSLFIGGEKIDREKLANEKTVDVGLLGEEERKVLSEMLYNQSKKQEN</sequence>
<dbReference type="PANTHER" id="PTHR12356:SF3">
    <property type="entry name" value="NUCLEAR MIGRATION PROTEIN NUDC"/>
    <property type="match status" value="1"/>
</dbReference>
<accession>A0A437AJF7</accession>
<dbReference type="InterPro" id="IPR007052">
    <property type="entry name" value="CS_dom"/>
</dbReference>
<dbReference type="GO" id="GO:0006457">
    <property type="term" value="P:protein folding"/>
    <property type="evidence" value="ECO:0007669"/>
    <property type="project" value="TreeGrafter"/>
</dbReference>
<dbReference type="VEuPathDB" id="MicrosporidiaDB:TUBRATIS_23310"/>
<evidence type="ECO:0000256" key="2">
    <source>
        <dbReference type="ARBA" id="ARBA00022490"/>
    </source>
</evidence>
<dbReference type="InterPro" id="IPR008978">
    <property type="entry name" value="HSP20-like_chaperone"/>
</dbReference>
<dbReference type="EMBL" id="RCSS01000602">
    <property type="protein sequence ID" value="RVD91217.1"/>
    <property type="molecule type" value="Genomic_DNA"/>
</dbReference>
<proteinExistence type="predicted"/>
<evidence type="ECO:0000313" key="4">
    <source>
        <dbReference type="EMBL" id="RVD91217.1"/>
    </source>
</evidence>
<dbReference type="STRING" id="291195.A0A437AJF7"/>
<dbReference type="InterPro" id="IPR037898">
    <property type="entry name" value="NudC_fam"/>
</dbReference>
<dbReference type="PANTHER" id="PTHR12356">
    <property type="entry name" value="NUCLEAR MOVEMENT PROTEIN NUDC"/>
    <property type="match status" value="1"/>
</dbReference>
<dbReference type="PROSITE" id="PS51203">
    <property type="entry name" value="CS"/>
    <property type="match status" value="1"/>
</dbReference>
<dbReference type="GO" id="GO:0005737">
    <property type="term" value="C:cytoplasm"/>
    <property type="evidence" value="ECO:0007669"/>
    <property type="project" value="UniProtKB-SubCell"/>
</dbReference>
<gene>
    <name evidence="4" type="ORF">TUBRATIS_23310</name>
</gene>
<dbReference type="Proteomes" id="UP000282876">
    <property type="component" value="Unassembled WGS sequence"/>
</dbReference>
<evidence type="ECO:0000313" key="5">
    <source>
        <dbReference type="Proteomes" id="UP000282876"/>
    </source>
</evidence>
<comment type="subcellular location">
    <subcellularLocation>
        <location evidence="1">Cytoplasm</location>
    </subcellularLocation>
</comment>
<evidence type="ECO:0000259" key="3">
    <source>
        <dbReference type="PROSITE" id="PS51203"/>
    </source>
</evidence>
<organism evidence="4 5">
    <name type="scientific">Tubulinosema ratisbonensis</name>
    <dbReference type="NCBI Taxonomy" id="291195"/>
    <lineage>
        <taxon>Eukaryota</taxon>
        <taxon>Fungi</taxon>
        <taxon>Fungi incertae sedis</taxon>
        <taxon>Microsporidia</taxon>
        <taxon>Tubulinosematoidea</taxon>
        <taxon>Tubulinosematidae</taxon>
        <taxon>Tubulinosema</taxon>
    </lineage>
</organism>
<dbReference type="Gene3D" id="2.60.40.790">
    <property type="match status" value="1"/>
</dbReference>
<dbReference type="AlphaFoldDB" id="A0A437AJF7"/>
<dbReference type="Pfam" id="PF04969">
    <property type="entry name" value="CS"/>
    <property type="match status" value="1"/>
</dbReference>
<dbReference type="GO" id="GO:0051082">
    <property type="term" value="F:unfolded protein binding"/>
    <property type="evidence" value="ECO:0007669"/>
    <property type="project" value="TreeGrafter"/>
</dbReference>
<name>A0A437AJF7_9MICR</name>
<feature type="domain" description="CS" evidence="3">
    <location>
        <begin position="1"/>
        <end position="85"/>
    </location>
</feature>
<protein>
    <submittedName>
        <fullName evidence="4">Nuclear movement protein</fullName>
    </submittedName>
</protein>
<dbReference type="OrthoDB" id="416217at2759"/>
<evidence type="ECO:0000256" key="1">
    <source>
        <dbReference type="ARBA" id="ARBA00004496"/>
    </source>
</evidence>